<proteinExistence type="predicted"/>
<dbReference type="InterPro" id="IPR012337">
    <property type="entry name" value="RNaseH-like_sf"/>
</dbReference>
<dbReference type="Proteomes" id="UP001516400">
    <property type="component" value="Unassembled WGS sequence"/>
</dbReference>
<comment type="caution">
    <text evidence="1">The sequence shown here is derived from an EMBL/GenBank/DDBJ whole genome shotgun (WGS) entry which is preliminary data.</text>
</comment>
<accession>A0ABD2PE99</accession>
<dbReference type="AlphaFoldDB" id="A0ABD2PE99"/>
<keyword evidence="2" id="KW-1185">Reference proteome</keyword>
<evidence type="ECO:0008006" key="3">
    <source>
        <dbReference type="Google" id="ProtNLM"/>
    </source>
</evidence>
<reference evidence="1 2" key="1">
    <citation type="journal article" date="2021" name="BMC Biol.">
        <title>Horizontally acquired antibacterial genes associated with adaptive radiation of ladybird beetles.</title>
        <authorList>
            <person name="Li H.S."/>
            <person name="Tang X.F."/>
            <person name="Huang Y.H."/>
            <person name="Xu Z.Y."/>
            <person name="Chen M.L."/>
            <person name="Du X.Y."/>
            <person name="Qiu B.Y."/>
            <person name="Chen P.T."/>
            <person name="Zhang W."/>
            <person name="Slipinski A."/>
            <person name="Escalona H.E."/>
            <person name="Waterhouse R.M."/>
            <person name="Zwick A."/>
            <person name="Pang H."/>
        </authorList>
    </citation>
    <scope>NUCLEOTIDE SEQUENCE [LARGE SCALE GENOMIC DNA]</scope>
    <source>
        <strain evidence="1">SYSU2018</strain>
    </source>
</reference>
<dbReference type="InterPro" id="IPR036397">
    <property type="entry name" value="RNaseH_sf"/>
</dbReference>
<organism evidence="1 2">
    <name type="scientific">Cryptolaemus montrouzieri</name>
    <dbReference type="NCBI Taxonomy" id="559131"/>
    <lineage>
        <taxon>Eukaryota</taxon>
        <taxon>Metazoa</taxon>
        <taxon>Ecdysozoa</taxon>
        <taxon>Arthropoda</taxon>
        <taxon>Hexapoda</taxon>
        <taxon>Insecta</taxon>
        <taxon>Pterygota</taxon>
        <taxon>Neoptera</taxon>
        <taxon>Endopterygota</taxon>
        <taxon>Coleoptera</taxon>
        <taxon>Polyphaga</taxon>
        <taxon>Cucujiformia</taxon>
        <taxon>Coccinelloidea</taxon>
        <taxon>Coccinellidae</taxon>
        <taxon>Scymninae</taxon>
        <taxon>Scymnini</taxon>
        <taxon>Cryptolaemus</taxon>
    </lineage>
</organism>
<dbReference type="EMBL" id="JABFTP020000185">
    <property type="protein sequence ID" value="KAL3288785.1"/>
    <property type="molecule type" value="Genomic_DNA"/>
</dbReference>
<evidence type="ECO:0000313" key="1">
    <source>
        <dbReference type="EMBL" id="KAL3288785.1"/>
    </source>
</evidence>
<gene>
    <name evidence="1" type="ORF">HHI36_003219</name>
</gene>
<dbReference type="Gene3D" id="3.30.420.10">
    <property type="entry name" value="Ribonuclease H-like superfamily/Ribonuclease H"/>
    <property type="match status" value="1"/>
</dbReference>
<evidence type="ECO:0000313" key="2">
    <source>
        <dbReference type="Proteomes" id="UP001516400"/>
    </source>
</evidence>
<sequence length="99" mass="10876">MSAEAYAILLALKFVKKKDLIITLICSESLGCLKARAVRYSNNSLVIIIRNELFTLNKQIVLLHTPALCEIRGNEEADGAAKEAVHSNLTTDVHIVKKG</sequence>
<name>A0ABD2PE99_9CUCU</name>
<dbReference type="SUPFAM" id="SSF53098">
    <property type="entry name" value="Ribonuclease H-like"/>
    <property type="match status" value="1"/>
</dbReference>
<protein>
    <recommendedName>
        <fullName evidence="3">RNase H type-1 domain-containing protein</fullName>
    </recommendedName>
</protein>